<dbReference type="EMBL" id="QBLH01002144">
    <property type="protein sequence ID" value="TGZ49430.1"/>
    <property type="molecule type" value="Genomic_DNA"/>
</dbReference>
<dbReference type="AlphaFoldDB" id="A0A4S2KJC3"/>
<protein>
    <submittedName>
        <fullName evidence="2">Uncharacterized protein</fullName>
    </submittedName>
</protein>
<evidence type="ECO:0000313" key="3">
    <source>
        <dbReference type="Proteomes" id="UP000310200"/>
    </source>
</evidence>
<feature type="region of interest" description="Disordered" evidence="1">
    <location>
        <begin position="116"/>
        <end position="161"/>
    </location>
</feature>
<feature type="region of interest" description="Disordered" evidence="1">
    <location>
        <begin position="348"/>
        <end position="377"/>
    </location>
</feature>
<organism evidence="2 3">
    <name type="scientific">Temnothorax longispinosus</name>
    <dbReference type="NCBI Taxonomy" id="300112"/>
    <lineage>
        <taxon>Eukaryota</taxon>
        <taxon>Metazoa</taxon>
        <taxon>Ecdysozoa</taxon>
        <taxon>Arthropoda</taxon>
        <taxon>Hexapoda</taxon>
        <taxon>Insecta</taxon>
        <taxon>Pterygota</taxon>
        <taxon>Neoptera</taxon>
        <taxon>Endopterygota</taxon>
        <taxon>Hymenoptera</taxon>
        <taxon>Apocrita</taxon>
        <taxon>Aculeata</taxon>
        <taxon>Formicoidea</taxon>
        <taxon>Formicidae</taxon>
        <taxon>Myrmicinae</taxon>
        <taxon>Temnothorax</taxon>
    </lineage>
</organism>
<gene>
    <name evidence="2" type="ORF">DBV15_09769</name>
</gene>
<feature type="compositionally biased region" description="Basic and acidic residues" evidence="1">
    <location>
        <begin position="87"/>
        <end position="103"/>
    </location>
</feature>
<comment type="caution">
    <text evidence="2">The sequence shown here is derived from an EMBL/GenBank/DDBJ whole genome shotgun (WGS) entry which is preliminary data.</text>
</comment>
<feature type="region of interest" description="Disordered" evidence="1">
    <location>
        <begin position="29"/>
        <end position="103"/>
    </location>
</feature>
<keyword evidence="3" id="KW-1185">Reference proteome</keyword>
<feature type="compositionally biased region" description="Low complexity" evidence="1">
    <location>
        <begin position="59"/>
        <end position="68"/>
    </location>
</feature>
<evidence type="ECO:0000313" key="2">
    <source>
        <dbReference type="EMBL" id="TGZ49430.1"/>
    </source>
</evidence>
<proteinExistence type="predicted"/>
<reference evidence="2 3" key="1">
    <citation type="journal article" date="2019" name="Philos. Trans. R. Soc. Lond., B, Biol. Sci.">
        <title>Ant behaviour and brain gene expression of defending hosts depend on the ecological success of the intruding social parasite.</title>
        <authorList>
            <person name="Kaur R."/>
            <person name="Stoldt M."/>
            <person name="Jongepier E."/>
            <person name="Feldmeyer B."/>
            <person name="Menzel F."/>
            <person name="Bornberg-Bauer E."/>
            <person name="Foitzik S."/>
        </authorList>
    </citation>
    <scope>NUCLEOTIDE SEQUENCE [LARGE SCALE GENOMIC DNA]</scope>
    <source>
        <tissue evidence="2">Whole body</tissue>
    </source>
</reference>
<sequence length="405" mass="46106">MCILPQHRPPFVYQWRARVHVYVRTLTRDHASPPRTRGGIASLKRATIAEKSPARRTSGRPVSSASSRSSRDRVERSPPNRFAGKVDPLRGGRESSISVERRRRIDGGLSTSIGQNQECVKENASIPGGYLEGTKLDGRPNQGRRRNRDSWKEKRASREKRVRVTKMRREGICFAKETQAATRYLHPSEFAPDGILDGEMKNVGRSDEHPRKLIKITAAPSVSPLLAEVKERRRRRRRRFSLRAVPADNKADEIAPDSLSRCHNETTRRRDCNLEFHHLAIARGEDKTFWTIFGQRITNCKLPVASVAFFHLVAIFSGDDLFANFSLARGISIISPFSFVNGPRGSRVQIKRDRKGERKRDRRREGGRSREEREKDLVEAAQVRENRTVATCGRDRVMVVVRSSS</sequence>
<name>A0A4S2KJC3_9HYME</name>
<feature type="compositionally biased region" description="Basic and acidic residues" evidence="1">
    <location>
        <begin position="350"/>
        <end position="377"/>
    </location>
</feature>
<accession>A0A4S2KJC3</accession>
<evidence type="ECO:0000256" key="1">
    <source>
        <dbReference type="SAM" id="MobiDB-lite"/>
    </source>
</evidence>
<dbReference type="Proteomes" id="UP000310200">
    <property type="component" value="Unassembled WGS sequence"/>
</dbReference>
<feature type="compositionally biased region" description="Basic and acidic residues" evidence="1">
    <location>
        <begin position="69"/>
        <end position="78"/>
    </location>
</feature>